<dbReference type="Gene3D" id="1.10.340.70">
    <property type="match status" value="1"/>
</dbReference>
<dbReference type="InterPro" id="IPR000477">
    <property type="entry name" value="RT_dom"/>
</dbReference>
<dbReference type="Pfam" id="PF03732">
    <property type="entry name" value="Retrotrans_gag"/>
    <property type="match status" value="1"/>
</dbReference>
<dbReference type="InterPro" id="IPR001584">
    <property type="entry name" value="Integrase_cat-core"/>
</dbReference>
<dbReference type="HOGENOM" id="CLU_254216_0_0_1"/>
<dbReference type="InterPro" id="IPR021109">
    <property type="entry name" value="Peptidase_aspartic_dom_sf"/>
</dbReference>
<dbReference type="SUPFAM" id="SSF56672">
    <property type="entry name" value="DNA/RNA polymerases"/>
    <property type="match status" value="1"/>
</dbReference>
<dbReference type="CDD" id="cd01647">
    <property type="entry name" value="RT_LTR"/>
    <property type="match status" value="1"/>
</dbReference>
<dbReference type="STRING" id="4533.J3L8M4"/>
<feature type="region of interest" description="Disordered" evidence="8">
    <location>
        <begin position="639"/>
        <end position="678"/>
    </location>
</feature>
<dbReference type="InterPro" id="IPR043502">
    <property type="entry name" value="DNA/RNA_pol_sf"/>
</dbReference>
<dbReference type="OMA" id="CKNTHEI"/>
<dbReference type="InterPro" id="IPR041373">
    <property type="entry name" value="RT_RNaseH"/>
</dbReference>
<dbReference type="GO" id="GO:0004519">
    <property type="term" value="F:endonuclease activity"/>
    <property type="evidence" value="ECO:0007669"/>
    <property type="project" value="UniProtKB-KW"/>
</dbReference>
<name>J3L8M4_ORYBR</name>
<evidence type="ECO:0000256" key="7">
    <source>
        <dbReference type="ARBA" id="ARBA00022918"/>
    </source>
</evidence>
<evidence type="ECO:0000313" key="11">
    <source>
        <dbReference type="EnsemblPlants" id="OB0273G10010.1"/>
    </source>
</evidence>
<dbReference type="FunFam" id="3.30.70.270:FF:000020">
    <property type="entry name" value="Transposon Tf2-6 polyprotein-like Protein"/>
    <property type="match status" value="1"/>
</dbReference>
<evidence type="ECO:0000259" key="10">
    <source>
        <dbReference type="PROSITE" id="PS50994"/>
    </source>
</evidence>
<keyword evidence="3" id="KW-0548">Nucleotidyltransferase</keyword>
<evidence type="ECO:0000259" key="9">
    <source>
        <dbReference type="PROSITE" id="PS50878"/>
    </source>
</evidence>
<dbReference type="InterPro" id="IPR036397">
    <property type="entry name" value="RNaseH_sf"/>
</dbReference>
<protein>
    <recommendedName>
        <fullName evidence="1">RNA-directed DNA polymerase</fullName>
        <ecNumber evidence="1">2.7.7.49</ecNumber>
    </recommendedName>
</protein>
<feature type="domain" description="Integrase catalytic" evidence="10">
    <location>
        <begin position="1295"/>
        <end position="1403"/>
    </location>
</feature>
<dbReference type="CDD" id="cd09274">
    <property type="entry name" value="RNase_HI_RT_Ty3"/>
    <property type="match status" value="1"/>
</dbReference>
<keyword evidence="2" id="KW-0808">Transferase</keyword>
<dbReference type="GO" id="GO:0015074">
    <property type="term" value="P:DNA integration"/>
    <property type="evidence" value="ECO:0007669"/>
    <property type="project" value="InterPro"/>
</dbReference>
<dbReference type="GO" id="GO:0003964">
    <property type="term" value="F:RNA-directed DNA polymerase activity"/>
    <property type="evidence" value="ECO:0007669"/>
    <property type="project" value="UniProtKB-KW"/>
</dbReference>
<keyword evidence="5" id="KW-0255">Endonuclease</keyword>
<organism evidence="11">
    <name type="scientific">Oryza brachyantha</name>
    <name type="common">malo sina</name>
    <dbReference type="NCBI Taxonomy" id="4533"/>
    <lineage>
        <taxon>Eukaryota</taxon>
        <taxon>Viridiplantae</taxon>
        <taxon>Streptophyta</taxon>
        <taxon>Embryophyta</taxon>
        <taxon>Tracheophyta</taxon>
        <taxon>Spermatophyta</taxon>
        <taxon>Magnoliopsida</taxon>
        <taxon>Liliopsida</taxon>
        <taxon>Poales</taxon>
        <taxon>Poaceae</taxon>
        <taxon>BOP clade</taxon>
        <taxon>Oryzoideae</taxon>
        <taxon>Oryzeae</taxon>
        <taxon>Oryzinae</taxon>
        <taxon>Oryza</taxon>
    </lineage>
</organism>
<dbReference type="PANTHER" id="PTHR35046:SF9">
    <property type="entry name" value="RNA-DIRECTED DNA POLYMERASE"/>
    <property type="match status" value="1"/>
</dbReference>
<keyword evidence="6" id="KW-0378">Hydrolase</keyword>
<dbReference type="PANTHER" id="PTHR35046">
    <property type="entry name" value="ZINC KNUCKLE (CCHC-TYPE) FAMILY PROTEIN"/>
    <property type="match status" value="1"/>
</dbReference>
<evidence type="ECO:0000256" key="4">
    <source>
        <dbReference type="ARBA" id="ARBA00022722"/>
    </source>
</evidence>
<keyword evidence="4" id="KW-0540">Nuclease</keyword>
<dbReference type="Pfam" id="PF00078">
    <property type="entry name" value="RVT_1"/>
    <property type="match status" value="1"/>
</dbReference>
<dbReference type="Gene3D" id="3.30.70.270">
    <property type="match status" value="2"/>
</dbReference>
<keyword evidence="7" id="KW-0695">RNA-directed DNA polymerase</keyword>
<dbReference type="InterPro" id="IPR005162">
    <property type="entry name" value="Retrotrans_gag_dom"/>
</dbReference>
<dbReference type="Pfam" id="PF17917">
    <property type="entry name" value="RT_RNaseH"/>
    <property type="match status" value="1"/>
</dbReference>
<evidence type="ECO:0000256" key="8">
    <source>
        <dbReference type="SAM" id="MobiDB-lite"/>
    </source>
</evidence>
<dbReference type="PROSITE" id="PS50994">
    <property type="entry name" value="INTEGRASE"/>
    <property type="match status" value="1"/>
</dbReference>
<dbReference type="SUPFAM" id="SSF53098">
    <property type="entry name" value="Ribonuclease H-like"/>
    <property type="match status" value="1"/>
</dbReference>
<dbReference type="Gramene" id="OB0273G10010.1">
    <property type="protein sequence ID" value="OB0273G10010.1"/>
    <property type="gene ID" value="OB0273G10010"/>
</dbReference>
<evidence type="ECO:0000256" key="2">
    <source>
        <dbReference type="ARBA" id="ARBA00022679"/>
    </source>
</evidence>
<evidence type="ECO:0000256" key="3">
    <source>
        <dbReference type="ARBA" id="ARBA00022695"/>
    </source>
</evidence>
<dbReference type="Gene3D" id="2.40.70.10">
    <property type="entry name" value="Acid Proteases"/>
    <property type="match status" value="1"/>
</dbReference>
<feature type="domain" description="Reverse transcriptase" evidence="9">
    <location>
        <begin position="785"/>
        <end position="964"/>
    </location>
</feature>
<evidence type="ECO:0000313" key="12">
    <source>
        <dbReference type="Proteomes" id="UP000006038"/>
    </source>
</evidence>
<dbReference type="GO" id="GO:0016787">
    <property type="term" value="F:hydrolase activity"/>
    <property type="evidence" value="ECO:0007669"/>
    <property type="project" value="UniProtKB-KW"/>
</dbReference>
<feature type="compositionally biased region" description="Basic and acidic residues" evidence="8">
    <location>
        <begin position="639"/>
        <end position="664"/>
    </location>
</feature>
<keyword evidence="12" id="KW-1185">Reference proteome</keyword>
<reference evidence="11" key="1">
    <citation type="submission" date="2015-06" db="UniProtKB">
        <authorList>
            <consortium name="EnsemblPlants"/>
        </authorList>
    </citation>
    <scope>IDENTIFICATION</scope>
</reference>
<accession>J3L8M4</accession>
<dbReference type="GO" id="GO:0003676">
    <property type="term" value="F:nucleic acid binding"/>
    <property type="evidence" value="ECO:0007669"/>
    <property type="project" value="InterPro"/>
</dbReference>
<dbReference type="InterPro" id="IPR012337">
    <property type="entry name" value="RNaseH-like_sf"/>
</dbReference>
<sequence>NAELRFTQFVPSRLYGVIALAGFIGQDGSHSNSGGAVSAAEFQAMQTQITQLMQQLQAFQHDLRHAPNMEDQPDDEEPVEDDDPAALEAEAARRATAGGGGRGRGAGRGHGAGFGNFGVPNMRPQFFGRAQRVPIGGAVGFDGDPNFGYRDDHRAGYHGRRGGYDDRGGGHFDAFGDHQFAGDDVHRDRRRGDLERRRGEDGLGKVKVSIPAFNGKENADSYYEWETKVEQIFDLYEYPADKKAKLAALEFKGYAITWWNQIRAEYHRVGHDRITWEDMKREMRRRFVPAYYSRDLHLRLKRLVQGDRSVEEYFQEMEMSLLRTGIIEDEESMMARFLVGLNKPIANKAECPNRRVILTLADGSYDSQSEGEDGNHDTFFNEDNLETFEYEAEDGECELGLNCLALKPIHYAGEQHMMQPIVSHLTEEITCADFDDLLDDLDIHVSPGEDSLTEPATDPSKNTFITLLAAPCHSFSSQQGTIIDAASYQVVHEVICAPEPVAAEQGQRHNLFQSRCKVKGQVCRFIVDGGSCNNIVSAMLVEKLELKTHRHPHPYHMQWLNNSGTVKVTAMVRLPFSIGDYHDEVDCDIVPMQACHLLLGRPWQFDVDSVHFGRSNKYSFVHKEKKVVLVPLTPESDVARMKREESEKRKMSETHNNSKGENPKPPHSIKPTKNKRVPQNTKCLLVTKGDLREIQNTTAPFFVLLHKDTLISTNTLPSTLPTAVLDLLQEFEDVFPDEVPTSLPPMRGIEHQIDLVPGASLPNRPAYRTNPDETKEIERQVKDLIDRGYVRESLSPCAVPVLLVPKKDGSWRMCVDCRAINAITIRYRHPIPRLDDMLDELCGSIIFSKIDLRSGYHQIRMKIGDEWKTAFKTKFGLYEWLVMPFGLTNAPSTFMRLMNHVLREFIGKFVVVYFDDILIYSKSFDEHIDHIRQVLTVLRAEKLYGNISNCTFCTDRVVFLGFVVTADGIQVDEDKIKAIKDWPVPKNVSQVRSFHGLAGFYRRFVKDFSTIAAPLNNLTKKDVPFLWGDEQERAFQELKRKLCEAPLLQLPDFDKTFEIECDASGIGIGGVLLQGGKPIAYFSEKLNGPHLNYSVYDKELYALVRVLETWQHYLFPKEFVIHSDHEALKYLKSQGKLNRRHAKWVEFIETFPYVVKHKKDALSRRCALVTQLDTRVLGLESIKTLYVDDSDFSEPFSHSIVGKGWDKFYIHDGFLFRTNKLCIPACSIRGVLLQEAHAGGLAGHFGVKKTLDMLSDHFFWPHMRRDVERHVERCITCLKAKSRLNPHGLYTPLPIPNVPWEDISMDFILGLPRSQMGSDSIFVVVDRFSKMAHFIPCHKNDDASHVADLFFREIVRLHGVPKTIVLDRDAKFLSYFWKTLWGKLGTKLLFSTTCHPQTDGQTE</sequence>
<proteinExistence type="predicted"/>
<dbReference type="Gene3D" id="3.30.420.10">
    <property type="entry name" value="Ribonuclease H-like superfamily/Ribonuclease H"/>
    <property type="match status" value="1"/>
</dbReference>
<dbReference type="EC" id="2.7.7.49" evidence="1"/>
<dbReference type="Proteomes" id="UP000006038">
    <property type="component" value="Unassembled WGS sequence"/>
</dbReference>
<dbReference type="InterPro" id="IPR043128">
    <property type="entry name" value="Rev_trsase/Diguanyl_cyclase"/>
</dbReference>
<dbReference type="FunFam" id="1.10.340.70:FF:000001">
    <property type="entry name" value="Retrovirus-related Pol polyprotein from transposon gypsy-like Protein"/>
    <property type="match status" value="1"/>
</dbReference>
<dbReference type="InterPro" id="IPR041588">
    <property type="entry name" value="Integrase_H2C2"/>
</dbReference>
<evidence type="ECO:0000256" key="1">
    <source>
        <dbReference type="ARBA" id="ARBA00012493"/>
    </source>
</evidence>
<dbReference type="Pfam" id="PF17921">
    <property type="entry name" value="Integrase_H2C2"/>
    <property type="match status" value="1"/>
</dbReference>
<dbReference type="PROSITE" id="PS50878">
    <property type="entry name" value="RT_POL"/>
    <property type="match status" value="1"/>
</dbReference>
<dbReference type="SUPFAM" id="SSF50630">
    <property type="entry name" value="Acid proteases"/>
    <property type="match status" value="1"/>
</dbReference>
<dbReference type="eggNOG" id="KOG0017">
    <property type="taxonomic scope" value="Eukaryota"/>
</dbReference>
<dbReference type="CDD" id="cd00303">
    <property type="entry name" value="retropepsin_like"/>
    <property type="match status" value="1"/>
</dbReference>
<dbReference type="Gene3D" id="3.10.10.10">
    <property type="entry name" value="HIV Type 1 Reverse Transcriptase, subunit A, domain 1"/>
    <property type="match status" value="1"/>
</dbReference>
<evidence type="ECO:0000256" key="5">
    <source>
        <dbReference type="ARBA" id="ARBA00022759"/>
    </source>
</evidence>
<dbReference type="EnsemblPlants" id="OB0273G10010.1">
    <property type="protein sequence ID" value="OB0273G10010.1"/>
    <property type="gene ID" value="OB0273G10010"/>
</dbReference>
<evidence type="ECO:0000256" key="6">
    <source>
        <dbReference type="ARBA" id="ARBA00022801"/>
    </source>
</evidence>